<proteinExistence type="predicted"/>
<protein>
    <recommendedName>
        <fullName evidence="4">N-acetylglucosamine-induced protein 1</fullName>
    </recommendedName>
</protein>
<sequence>MAPSSPPPFTPDPTSDPSTFQSTWRNNPDPTALPFPRSNPPFPLTPTDWHQLSLRDQDSTPHSWTELQHLIATQQLEDLKRWPSQLKAYLAWTTHIKQKYGGVLQYLLQQRLFWTPLQPDKDHNAQAQPWPLTFKTQSDIPLAHPADYKILRNDWGYALEDGIRHLVVWLKHRLPVEEGTGALSVEGRALVEGFVEREFRRRVGEESVGEKVLWFKNTTVLQSVRSLEHVHVLVRGAEEDVVGRWMG</sequence>
<dbReference type="AlphaFoldDB" id="E4ZMD6"/>
<accession>E4ZMD6</accession>
<evidence type="ECO:0000313" key="3">
    <source>
        <dbReference type="Proteomes" id="UP000002668"/>
    </source>
</evidence>
<feature type="compositionally biased region" description="Pro residues" evidence="1">
    <location>
        <begin position="1"/>
        <end position="11"/>
    </location>
</feature>
<feature type="compositionally biased region" description="Low complexity" evidence="1">
    <location>
        <begin position="12"/>
        <end position="23"/>
    </location>
</feature>
<dbReference type="eggNOG" id="ENOG502S263">
    <property type="taxonomic scope" value="Eukaryota"/>
</dbReference>
<feature type="region of interest" description="Disordered" evidence="1">
    <location>
        <begin position="1"/>
        <end position="49"/>
    </location>
</feature>
<dbReference type="OMA" id="YHDWEDL"/>
<evidence type="ECO:0008006" key="4">
    <source>
        <dbReference type="Google" id="ProtNLM"/>
    </source>
</evidence>
<dbReference type="GO" id="GO:0005737">
    <property type="term" value="C:cytoplasm"/>
    <property type="evidence" value="ECO:0007669"/>
    <property type="project" value="TreeGrafter"/>
</dbReference>
<organism evidence="3">
    <name type="scientific">Leptosphaeria maculans (strain JN3 / isolate v23.1.3 / race Av1-4-5-6-7-8)</name>
    <name type="common">Blackleg fungus</name>
    <name type="synonym">Phoma lingam</name>
    <dbReference type="NCBI Taxonomy" id="985895"/>
    <lineage>
        <taxon>Eukaryota</taxon>
        <taxon>Fungi</taxon>
        <taxon>Dikarya</taxon>
        <taxon>Ascomycota</taxon>
        <taxon>Pezizomycotina</taxon>
        <taxon>Dothideomycetes</taxon>
        <taxon>Pleosporomycetidae</taxon>
        <taxon>Pleosporales</taxon>
        <taxon>Pleosporineae</taxon>
        <taxon>Leptosphaeriaceae</taxon>
        <taxon>Plenodomus</taxon>
        <taxon>Plenodomus lingam/Leptosphaeria maculans species complex</taxon>
    </lineage>
</organism>
<feature type="compositionally biased region" description="Pro residues" evidence="1">
    <location>
        <begin position="31"/>
        <end position="44"/>
    </location>
</feature>
<dbReference type="Proteomes" id="UP000002668">
    <property type="component" value="Genome"/>
</dbReference>
<dbReference type="FunCoup" id="E4ZMD6">
    <property type="interactions" value="2"/>
</dbReference>
<dbReference type="InterPro" id="IPR022036">
    <property type="entry name" value="DUF3605"/>
</dbReference>
<dbReference type="GeneID" id="13285247"/>
<name>E4ZMD6_LEPMJ</name>
<dbReference type="VEuPathDB" id="FungiDB:LEMA_P051910.1"/>
<dbReference type="STRING" id="985895.E4ZMD6"/>
<dbReference type="PANTHER" id="PTHR35020:SF2">
    <property type="entry name" value="N-ACETYLGLUCOSAMINE-INDUCED PROTEIN 1"/>
    <property type="match status" value="1"/>
</dbReference>
<dbReference type="EMBL" id="FP929094">
    <property type="protein sequence ID" value="CBX92485.1"/>
    <property type="molecule type" value="Genomic_DNA"/>
</dbReference>
<dbReference type="RefSeq" id="XP_003835850.1">
    <property type="nucleotide sequence ID" value="XM_003835802.1"/>
</dbReference>
<dbReference type="GO" id="GO:0006044">
    <property type="term" value="P:N-acetylglucosamine metabolic process"/>
    <property type="evidence" value="ECO:0007669"/>
    <property type="project" value="TreeGrafter"/>
</dbReference>
<reference evidence="3" key="1">
    <citation type="journal article" date="2011" name="Nat. Commun.">
        <title>Effector diversification within compartments of the Leptosphaeria maculans genome affected by Repeat-Induced Point mutations.</title>
        <authorList>
            <person name="Rouxel T."/>
            <person name="Grandaubert J."/>
            <person name="Hane J.K."/>
            <person name="Hoede C."/>
            <person name="van de Wouw A.P."/>
            <person name="Couloux A."/>
            <person name="Dominguez V."/>
            <person name="Anthouard V."/>
            <person name="Bally P."/>
            <person name="Bourras S."/>
            <person name="Cozijnsen A.J."/>
            <person name="Ciuffetti L.M."/>
            <person name="Degrave A."/>
            <person name="Dilmaghani A."/>
            <person name="Duret L."/>
            <person name="Fudal I."/>
            <person name="Goodwin S.B."/>
            <person name="Gout L."/>
            <person name="Glaser N."/>
            <person name="Linglin J."/>
            <person name="Kema G.H.J."/>
            <person name="Lapalu N."/>
            <person name="Lawrence C.B."/>
            <person name="May K."/>
            <person name="Meyer M."/>
            <person name="Ollivier B."/>
            <person name="Poulain J."/>
            <person name="Schoch C.L."/>
            <person name="Simon A."/>
            <person name="Spatafora J.W."/>
            <person name="Stachowiak A."/>
            <person name="Turgeon B.G."/>
            <person name="Tyler B.M."/>
            <person name="Vincent D."/>
            <person name="Weissenbach J."/>
            <person name="Amselem J."/>
            <person name="Quesneville H."/>
            <person name="Oliver R.P."/>
            <person name="Wincker P."/>
            <person name="Balesdent M.-H."/>
            <person name="Howlett B.J."/>
        </authorList>
    </citation>
    <scope>NUCLEOTIDE SEQUENCE [LARGE SCALE GENOMIC DNA]</scope>
    <source>
        <strain evidence="3">JN3 / isolate v23.1.3 / race Av1-4-5-6-7-8</strain>
    </source>
</reference>
<gene>
    <name evidence="2" type="ORF">LEMA_P051910.1</name>
</gene>
<dbReference type="HOGENOM" id="CLU_075862_0_0_1"/>
<evidence type="ECO:0000313" key="2">
    <source>
        <dbReference type="EMBL" id="CBX92485.1"/>
    </source>
</evidence>
<keyword evidence="3" id="KW-1185">Reference proteome</keyword>
<evidence type="ECO:0000256" key="1">
    <source>
        <dbReference type="SAM" id="MobiDB-lite"/>
    </source>
</evidence>
<dbReference type="InParanoid" id="E4ZMD6"/>
<dbReference type="OrthoDB" id="498286at2759"/>
<dbReference type="Pfam" id="PF12239">
    <property type="entry name" value="DUF3605"/>
    <property type="match status" value="1"/>
</dbReference>
<dbReference type="PANTHER" id="PTHR35020">
    <property type="entry name" value="N-ACETYLGLUCOSAMINE-INDUCED PROTEIN 1"/>
    <property type="match status" value="1"/>
</dbReference>